<dbReference type="Proteomes" id="UP000003781">
    <property type="component" value="Unassembled WGS sequence"/>
</dbReference>
<gene>
    <name evidence="2" type="ORF">CY0110_18452</name>
</gene>
<evidence type="ECO:0000256" key="1">
    <source>
        <dbReference type="SAM" id="MobiDB-lite"/>
    </source>
</evidence>
<evidence type="ECO:0000313" key="3">
    <source>
        <dbReference type="Proteomes" id="UP000003781"/>
    </source>
</evidence>
<organism evidence="2 3">
    <name type="scientific">Crocosphaera chwakensis CCY0110</name>
    <dbReference type="NCBI Taxonomy" id="391612"/>
    <lineage>
        <taxon>Bacteria</taxon>
        <taxon>Bacillati</taxon>
        <taxon>Cyanobacteriota</taxon>
        <taxon>Cyanophyceae</taxon>
        <taxon>Oscillatoriophycideae</taxon>
        <taxon>Chroococcales</taxon>
        <taxon>Aphanothecaceae</taxon>
        <taxon>Crocosphaera</taxon>
        <taxon>Crocosphaera chwakensis</taxon>
    </lineage>
</organism>
<dbReference type="AlphaFoldDB" id="A3IJ22"/>
<feature type="region of interest" description="Disordered" evidence="1">
    <location>
        <begin position="1"/>
        <end position="28"/>
    </location>
</feature>
<keyword evidence="3" id="KW-1185">Reference proteome</keyword>
<comment type="caution">
    <text evidence="2">The sequence shown here is derived from an EMBL/GenBank/DDBJ whole genome shotgun (WGS) entry which is preliminary data.</text>
</comment>
<sequence length="28" mass="3058">MLAPEGPTTEEEPFCPNSVAKRTVRPSN</sequence>
<name>A3IJ22_9CHRO</name>
<dbReference type="EMBL" id="AAXW01000002">
    <property type="protein sequence ID" value="EAZ93804.1"/>
    <property type="molecule type" value="Genomic_DNA"/>
</dbReference>
<reference evidence="2 3" key="1">
    <citation type="submission" date="2007-03" db="EMBL/GenBank/DDBJ databases">
        <authorList>
            <person name="Stal L."/>
            <person name="Ferriera S."/>
            <person name="Johnson J."/>
            <person name="Kravitz S."/>
            <person name="Beeson K."/>
            <person name="Sutton G."/>
            <person name="Rogers Y.-H."/>
            <person name="Friedman R."/>
            <person name="Frazier M."/>
            <person name="Venter J.C."/>
        </authorList>
    </citation>
    <scope>NUCLEOTIDE SEQUENCE [LARGE SCALE GENOMIC DNA]</scope>
    <source>
        <strain evidence="2 3">CCY0110</strain>
    </source>
</reference>
<proteinExistence type="predicted"/>
<accession>A3IJ22</accession>
<evidence type="ECO:0000313" key="2">
    <source>
        <dbReference type="EMBL" id="EAZ93804.1"/>
    </source>
</evidence>
<protein>
    <submittedName>
        <fullName evidence="2">Uncharacterized protein</fullName>
    </submittedName>
</protein>